<dbReference type="Pfam" id="PF01965">
    <property type="entry name" value="DJ-1_PfpI"/>
    <property type="match status" value="1"/>
</dbReference>
<comment type="similarity">
    <text evidence="3">Belongs to the peptidase C56 family. HSP31-like subfamily.</text>
</comment>
<evidence type="ECO:0000313" key="6">
    <source>
        <dbReference type="Proteomes" id="UP001165079"/>
    </source>
</evidence>
<keyword evidence="2" id="KW-0456">Lyase</keyword>
<keyword evidence="5" id="KW-0418">Kinase</keyword>
<dbReference type="Gene3D" id="3.40.50.880">
    <property type="match status" value="1"/>
</dbReference>
<dbReference type="AlphaFoldDB" id="A0A9W6SRE2"/>
<evidence type="ECO:0000256" key="2">
    <source>
        <dbReference type="ARBA" id="ARBA00023239"/>
    </source>
</evidence>
<dbReference type="GO" id="GO:0005737">
    <property type="term" value="C:cytoplasm"/>
    <property type="evidence" value="ECO:0007669"/>
    <property type="project" value="TreeGrafter"/>
</dbReference>
<dbReference type="GO" id="GO:0019172">
    <property type="term" value="F:glyoxalase III activity"/>
    <property type="evidence" value="ECO:0007669"/>
    <property type="project" value="TreeGrafter"/>
</dbReference>
<dbReference type="InterPro" id="IPR029062">
    <property type="entry name" value="Class_I_gatase-like"/>
</dbReference>
<sequence length="225" mass="23559">MTKHVLLALTSHAKLGDTGRPTGYYVGEAAHPAAMFAKFGYEIDFVSVAGGAPPADGAEADDPVVKAFLDEPALRAKLADTPTADTLDAADYDAILYVGGHGAMWDFPHARPLLRLGGEIHQRGGVVGAVCHGPAALTGLRLPNGTLLAKGREVAGFSNEEEEAVGLTGVVPFLLEDRLTEKGARYTKGEPWTVHAVADDRLVTGQNPQSATRVAELMITALGGH</sequence>
<dbReference type="SUPFAM" id="SSF52317">
    <property type="entry name" value="Class I glutamine amidotransferase-like"/>
    <property type="match status" value="1"/>
</dbReference>
<dbReference type="CDD" id="cd03141">
    <property type="entry name" value="GATase1_Hsp31_like"/>
    <property type="match status" value="1"/>
</dbReference>
<dbReference type="GO" id="GO:0019243">
    <property type="term" value="P:methylglyoxal catabolic process to D-lactate via S-lactoyl-glutathione"/>
    <property type="evidence" value="ECO:0007669"/>
    <property type="project" value="TreeGrafter"/>
</dbReference>
<name>A0A9W6SRE2_9ACTN</name>
<dbReference type="PANTHER" id="PTHR48094">
    <property type="entry name" value="PROTEIN/NUCLEIC ACID DEGLYCASE DJ-1-RELATED"/>
    <property type="match status" value="1"/>
</dbReference>
<comment type="caution">
    <text evidence="5">The sequence shown here is derived from an EMBL/GenBank/DDBJ whole genome shotgun (WGS) entry which is preliminary data.</text>
</comment>
<dbReference type="InterPro" id="IPR050325">
    <property type="entry name" value="Prot/Nucl_acid_deglycase"/>
</dbReference>
<dbReference type="RefSeq" id="WP_285664519.1">
    <property type="nucleotide sequence ID" value="NZ_BSTX01000003.1"/>
</dbReference>
<evidence type="ECO:0000256" key="1">
    <source>
        <dbReference type="ARBA" id="ARBA00023016"/>
    </source>
</evidence>
<protein>
    <submittedName>
        <fullName evidence="5">Dihydroxyacetone kinase</fullName>
    </submittedName>
</protein>
<evidence type="ECO:0000256" key="3">
    <source>
        <dbReference type="ARBA" id="ARBA00038493"/>
    </source>
</evidence>
<accession>A0A9W6SRE2</accession>
<evidence type="ECO:0000313" key="5">
    <source>
        <dbReference type="EMBL" id="GLZ79361.1"/>
    </source>
</evidence>
<dbReference type="EMBL" id="BSTX01000003">
    <property type="protein sequence ID" value="GLZ79361.1"/>
    <property type="molecule type" value="Genomic_DNA"/>
</dbReference>
<gene>
    <name evidence="5" type="ORF">Afil01_41680</name>
</gene>
<organism evidence="5 6">
    <name type="scientific">Actinorhabdospora filicis</name>
    <dbReference type="NCBI Taxonomy" id="1785913"/>
    <lineage>
        <taxon>Bacteria</taxon>
        <taxon>Bacillati</taxon>
        <taxon>Actinomycetota</taxon>
        <taxon>Actinomycetes</taxon>
        <taxon>Micromonosporales</taxon>
        <taxon>Micromonosporaceae</taxon>
        <taxon>Actinorhabdospora</taxon>
    </lineage>
</organism>
<keyword evidence="6" id="KW-1185">Reference proteome</keyword>
<dbReference type="PANTHER" id="PTHR48094:SF11">
    <property type="entry name" value="GLUTATHIONE-INDEPENDENT GLYOXALASE HSP31-RELATED"/>
    <property type="match status" value="1"/>
</dbReference>
<keyword evidence="5" id="KW-0808">Transferase</keyword>
<dbReference type="InterPro" id="IPR002818">
    <property type="entry name" value="DJ-1/PfpI"/>
</dbReference>
<evidence type="ECO:0000259" key="4">
    <source>
        <dbReference type="Pfam" id="PF01965"/>
    </source>
</evidence>
<reference evidence="5" key="1">
    <citation type="submission" date="2023-03" db="EMBL/GenBank/DDBJ databases">
        <title>Actinorhabdospora filicis NBRC 111898.</title>
        <authorList>
            <person name="Ichikawa N."/>
            <person name="Sato H."/>
            <person name="Tonouchi N."/>
        </authorList>
    </citation>
    <scope>NUCLEOTIDE SEQUENCE</scope>
    <source>
        <strain evidence="5">NBRC 111898</strain>
    </source>
</reference>
<proteinExistence type="inferred from homology"/>
<feature type="domain" description="DJ-1/PfpI" evidence="4">
    <location>
        <begin position="28"/>
        <end position="217"/>
    </location>
</feature>
<keyword evidence="1" id="KW-0346">Stress response</keyword>
<dbReference type="Proteomes" id="UP001165079">
    <property type="component" value="Unassembled WGS sequence"/>
</dbReference>
<dbReference type="GO" id="GO:0016301">
    <property type="term" value="F:kinase activity"/>
    <property type="evidence" value="ECO:0007669"/>
    <property type="project" value="UniProtKB-KW"/>
</dbReference>